<feature type="region of interest" description="Disordered" evidence="5">
    <location>
        <begin position="484"/>
        <end position="517"/>
    </location>
</feature>
<protein>
    <submittedName>
        <fullName evidence="7">Outer membrane protein</fullName>
    </submittedName>
</protein>
<comment type="subcellular location">
    <subcellularLocation>
        <location evidence="1">Cell outer membrane</location>
    </subcellularLocation>
</comment>
<dbReference type="InterPro" id="IPR036737">
    <property type="entry name" value="OmpA-like_sf"/>
</dbReference>
<dbReference type="PANTHER" id="PTHR30329">
    <property type="entry name" value="STATOR ELEMENT OF FLAGELLAR MOTOR COMPLEX"/>
    <property type="match status" value="1"/>
</dbReference>
<dbReference type="Proteomes" id="UP000064967">
    <property type="component" value="Chromosome"/>
</dbReference>
<dbReference type="KEGG" id="llu:AKJ09_06479"/>
<dbReference type="Pfam" id="PF13620">
    <property type="entry name" value="CarboxypepD_reg"/>
    <property type="match status" value="1"/>
</dbReference>
<gene>
    <name evidence="7" type="ORF">AKJ09_06479</name>
</gene>
<keyword evidence="3" id="KW-0998">Cell outer membrane</keyword>
<evidence type="ECO:0000313" key="8">
    <source>
        <dbReference type="Proteomes" id="UP000064967"/>
    </source>
</evidence>
<dbReference type="CDD" id="cd07185">
    <property type="entry name" value="OmpA_C-like"/>
    <property type="match status" value="1"/>
</dbReference>
<dbReference type="EMBL" id="CP012333">
    <property type="protein sequence ID" value="AKU99815.1"/>
    <property type="molecule type" value="Genomic_DNA"/>
</dbReference>
<dbReference type="GO" id="GO:0009279">
    <property type="term" value="C:cell outer membrane"/>
    <property type="evidence" value="ECO:0007669"/>
    <property type="project" value="UniProtKB-SubCell"/>
</dbReference>
<accession>A0A0K1Q1Y6</accession>
<dbReference type="InterPro" id="IPR050330">
    <property type="entry name" value="Bact_OuterMem_StrucFunc"/>
</dbReference>
<keyword evidence="8" id="KW-1185">Reference proteome</keyword>
<proteinExistence type="predicted"/>
<dbReference type="PROSITE" id="PS51123">
    <property type="entry name" value="OMPA_2"/>
    <property type="match status" value="1"/>
</dbReference>
<dbReference type="PRINTS" id="PR01021">
    <property type="entry name" value="OMPADOMAIN"/>
</dbReference>
<feature type="region of interest" description="Disordered" evidence="5">
    <location>
        <begin position="25"/>
        <end position="66"/>
    </location>
</feature>
<dbReference type="PANTHER" id="PTHR30329:SF21">
    <property type="entry name" value="LIPOPROTEIN YIAD-RELATED"/>
    <property type="match status" value="1"/>
</dbReference>
<feature type="compositionally biased region" description="Low complexity" evidence="5">
    <location>
        <begin position="28"/>
        <end position="65"/>
    </location>
</feature>
<keyword evidence="2 4" id="KW-0472">Membrane</keyword>
<evidence type="ECO:0000259" key="6">
    <source>
        <dbReference type="PROSITE" id="PS51123"/>
    </source>
</evidence>
<reference evidence="7 8" key="1">
    <citation type="submission" date="2015-08" db="EMBL/GenBank/DDBJ databases">
        <authorList>
            <person name="Babu N.S."/>
            <person name="Beckwith C.J."/>
            <person name="Beseler K.G."/>
            <person name="Brison A."/>
            <person name="Carone J.V."/>
            <person name="Caskin T.P."/>
            <person name="Diamond M."/>
            <person name="Durham M.E."/>
            <person name="Foxe J.M."/>
            <person name="Go M."/>
            <person name="Henderson B.A."/>
            <person name="Jones I.B."/>
            <person name="McGettigan J.A."/>
            <person name="Micheletti S.J."/>
            <person name="Nasrallah M.E."/>
            <person name="Ortiz D."/>
            <person name="Piller C.R."/>
            <person name="Privatt S.R."/>
            <person name="Schneider S.L."/>
            <person name="Sharp S."/>
            <person name="Smith T.C."/>
            <person name="Stanton J.D."/>
            <person name="Ullery H.E."/>
            <person name="Wilson R.J."/>
            <person name="Serrano M.G."/>
            <person name="Buck G."/>
            <person name="Lee V."/>
            <person name="Wang Y."/>
            <person name="Carvalho R."/>
            <person name="Voegtly L."/>
            <person name="Shi R."/>
            <person name="Duckworth R."/>
            <person name="Johnson A."/>
            <person name="Loviza R."/>
            <person name="Walstead R."/>
            <person name="Shah Z."/>
            <person name="Kiflezghi M."/>
            <person name="Wade K."/>
            <person name="Ball S.L."/>
            <person name="Bradley K.W."/>
            <person name="Asai D.J."/>
            <person name="Bowman C.A."/>
            <person name="Russell D.A."/>
            <person name="Pope W.H."/>
            <person name="Jacobs-Sera D."/>
            <person name="Hendrix R.W."/>
            <person name="Hatfull G.F."/>
        </authorList>
    </citation>
    <scope>NUCLEOTIDE SEQUENCE [LARGE SCALE GENOMIC DNA]</scope>
    <source>
        <strain evidence="7 8">DSM 27648</strain>
    </source>
</reference>
<evidence type="ECO:0000256" key="1">
    <source>
        <dbReference type="ARBA" id="ARBA00004442"/>
    </source>
</evidence>
<dbReference type="InterPro" id="IPR006665">
    <property type="entry name" value="OmpA-like"/>
</dbReference>
<organism evidence="7 8">
    <name type="scientific">Labilithrix luteola</name>
    <dbReference type="NCBI Taxonomy" id="1391654"/>
    <lineage>
        <taxon>Bacteria</taxon>
        <taxon>Pseudomonadati</taxon>
        <taxon>Myxococcota</taxon>
        <taxon>Polyangia</taxon>
        <taxon>Polyangiales</taxon>
        <taxon>Labilitrichaceae</taxon>
        <taxon>Labilithrix</taxon>
    </lineage>
</organism>
<name>A0A0K1Q1Y6_9BACT</name>
<evidence type="ECO:0000256" key="2">
    <source>
        <dbReference type="ARBA" id="ARBA00023136"/>
    </source>
</evidence>
<dbReference type="Gene3D" id="2.60.40.1120">
    <property type="entry name" value="Carboxypeptidase-like, regulatory domain"/>
    <property type="match status" value="2"/>
</dbReference>
<evidence type="ECO:0000256" key="4">
    <source>
        <dbReference type="PROSITE-ProRule" id="PRU00473"/>
    </source>
</evidence>
<dbReference type="Gene3D" id="3.30.1330.60">
    <property type="entry name" value="OmpA-like domain"/>
    <property type="match status" value="1"/>
</dbReference>
<dbReference type="AlphaFoldDB" id="A0A0K1Q1Y6"/>
<sequence>MLCQLALPNSANAQAQVDARGSLGVGGSSDANASATSSAPSTAAAGSGTTTATAAGAAGAEAAPADEITKEWAERDRKLDESATLTGGIGLLHTQHAQGGAVGQFRVAFTTEYMSAGFLCSSEFPCPNPRAAGTSLTSDNNDHIGGHLTLSMQVLKWLEPYLSTSAYANSNSANRPTLLQVLGDSTLGAKVHAPLNKVFYVGGAAELWLVNGTGSVGLDGGGTSAKFRALGTADLRGMQKRIPLRFSLNTTYVLDNTGEVVKDTETARGTPITRIERYGLNINRVDHFDINIGAEVFAVQDRIRPFVEYGIAIPINRQDYRCRPNNPSNDKCLANNAVAPSSLTVGSRFFPWKGGFNVTAALDIGITGVGNFIEEVRPTPPWMLYLGAGWAFDTKDRPTTIVQREIVQGPPTKSGRKIHGFVHEEGKSEGVANAIVSWDNHPELTSLATGADGHFLTQELEEGPYAFGIRAEGFKPGQCTATVVREGSGPAAPPPPAPTGHGGSAASQSVSAPTGPQLHGDIQIDCALQALPRAGTIVGHVKDADTQAVVPNATVKVIDVAKKELSGAVDGSGNVRFDQVAPGAAQITVDAEGYLALTEQTDVKPRQDNNVDLLMKKRPKTSNVSVTKGEIIIKQQIQFALDSATILPESNGLLSEIADVLIKNPRIHKIEVQGHTDNTGTPEHNKALSEDRANAVVTWLGTHGVASDRLVAHGYGQTKPLVPNVTAGNRAKNRRVQFIITDQDAAPAGAAKPKLP</sequence>
<dbReference type="SUPFAM" id="SSF103088">
    <property type="entry name" value="OmpA-like"/>
    <property type="match status" value="1"/>
</dbReference>
<evidence type="ECO:0000256" key="3">
    <source>
        <dbReference type="ARBA" id="ARBA00023237"/>
    </source>
</evidence>
<dbReference type="InterPro" id="IPR008969">
    <property type="entry name" value="CarboxyPept-like_regulatory"/>
</dbReference>
<evidence type="ECO:0000256" key="5">
    <source>
        <dbReference type="SAM" id="MobiDB-lite"/>
    </source>
</evidence>
<evidence type="ECO:0000313" key="7">
    <source>
        <dbReference type="EMBL" id="AKU99815.1"/>
    </source>
</evidence>
<dbReference type="SUPFAM" id="SSF49464">
    <property type="entry name" value="Carboxypeptidase regulatory domain-like"/>
    <property type="match status" value="2"/>
</dbReference>
<dbReference type="InterPro" id="IPR006664">
    <property type="entry name" value="OMP_bac"/>
</dbReference>
<dbReference type="STRING" id="1391654.AKJ09_06479"/>
<dbReference type="Pfam" id="PF00691">
    <property type="entry name" value="OmpA"/>
    <property type="match status" value="1"/>
</dbReference>
<feature type="domain" description="OmpA-like" evidence="6">
    <location>
        <begin position="626"/>
        <end position="744"/>
    </location>
</feature>